<dbReference type="Proteomes" id="UP000594638">
    <property type="component" value="Unassembled WGS sequence"/>
</dbReference>
<evidence type="ECO:0000313" key="1">
    <source>
        <dbReference type="EMBL" id="CAA2963647.1"/>
    </source>
</evidence>
<comment type="caution">
    <text evidence="1">The sequence shown here is derived from an EMBL/GenBank/DDBJ whole genome shotgun (WGS) entry which is preliminary data.</text>
</comment>
<proteinExistence type="predicted"/>
<keyword evidence="2" id="KW-1185">Reference proteome</keyword>
<dbReference type="Gramene" id="OE9A083018T1">
    <property type="protein sequence ID" value="OE9A083018C1"/>
    <property type="gene ID" value="OE9A083018"/>
</dbReference>
<organism evidence="1 2">
    <name type="scientific">Olea europaea subsp. europaea</name>
    <dbReference type="NCBI Taxonomy" id="158383"/>
    <lineage>
        <taxon>Eukaryota</taxon>
        <taxon>Viridiplantae</taxon>
        <taxon>Streptophyta</taxon>
        <taxon>Embryophyta</taxon>
        <taxon>Tracheophyta</taxon>
        <taxon>Spermatophyta</taxon>
        <taxon>Magnoliopsida</taxon>
        <taxon>eudicotyledons</taxon>
        <taxon>Gunneridae</taxon>
        <taxon>Pentapetalae</taxon>
        <taxon>asterids</taxon>
        <taxon>lamiids</taxon>
        <taxon>Lamiales</taxon>
        <taxon>Oleaceae</taxon>
        <taxon>Oleeae</taxon>
        <taxon>Olea</taxon>
    </lineage>
</organism>
<evidence type="ECO:0000313" key="2">
    <source>
        <dbReference type="Proteomes" id="UP000594638"/>
    </source>
</evidence>
<protein>
    <submittedName>
        <fullName evidence="1">Uncharacterized protein</fullName>
    </submittedName>
</protein>
<accession>A0A8S0Q696</accession>
<dbReference type="EMBL" id="CACTIH010001811">
    <property type="protein sequence ID" value="CAA2963647.1"/>
    <property type="molecule type" value="Genomic_DNA"/>
</dbReference>
<reference evidence="1 2" key="1">
    <citation type="submission" date="2019-12" db="EMBL/GenBank/DDBJ databases">
        <authorList>
            <person name="Alioto T."/>
            <person name="Alioto T."/>
            <person name="Gomez Garrido J."/>
        </authorList>
    </citation>
    <scope>NUCLEOTIDE SEQUENCE [LARGE SCALE GENOMIC DNA]</scope>
</reference>
<sequence length="83" mass="9937">MKLAFLRWVFILPLPDIPRISDKTGLREWGVLLEKQSAWDEYHRFFSSRELPFGVDVRLILCRNGISYRSMPFFVVYLTNREV</sequence>
<name>A0A8S0Q696_OLEEU</name>
<gene>
    <name evidence="1" type="ORF">OLEA9_A083018</name>
</gene>
<dbReference type="AlphaFoldDB" id="A0A8S0Q696"/>